<accession>A0A392PM04</accession>
<sequence length="67" mass="7199">AMSSFGSSAFASMFIDEFNNVNKLTPEVSTRQPESKSDALGTWPPNLKRLKSLSPILADALAVLIMG</sequence>
<name>A0A392PM04_9FABA</name>
<reference evidence="1 2" key="1">
    <citation type="journal article" date="2018" name="Front. Plant Sci.">
        <title>Red Clover (Trifolium pratense) and Zigzag Clover (T. medium) - A Picture of Genomic Similarities and Differences.</title>
        <authorList>
            <person name="Dluhosova J."/>
            <person name="Istvanek J."/>
            <person name="Nedelnik J."/>
            <person name="Repkova J."/>
        </authorList>
    </citation>
    <scope>NUCLEOTIDE SEQUENCE [LARGE SCALE GENOMIC DNA]</scope>
    <source>
        <strain evidence="2">cv. 10/8</strain>
        <tissue evidence="1">Leaf</tissue>
    </source>
</reference>
<dbReference type="EMBL" id="LXQA010085809">
    <property type="protein sequence ID" value="MCI12844.1"/>
    <property type="molecule type" value="Genomic_DNA"/>
</dbReference>
<dbReference type="AlphaFoldDB" id="A0A392PM04"/>
<evidence type="ECO:0000313" key="2">
    <source>
        <dbReference type="Proteomes" id="UP000265520"/>
    </source>
</evidence>
<evidence type="ECO:0000313" key="1">
    <source>
        <dbReference type="EMBL" id="MCI12844.1"/>
    </source>
</evidence>
<comment type="caution">
    <text evidence="1">The sequence shown here is derived from an EMBL/GenBank/DDBJ whole genome shotgun (WGS) entry which is preliminary data.</text>
</comment>
<feature type="non-terminal residue" evidence="1">
    <location>
        <position position="1"/>
    </location>
</feature>
<proteinExistence type="predicted"/>
<protein>
    <submittedName>
        <fullName evidence="1">Uncharacterized protein</fullName>
    </submittedName>
</protein>
<keyword evidence="2" id="KW-1185">Reference proteome</keyword>
<organism evidence="1 2">
    <name type="scientific">Trifolium medium</name>
    <dbReference type="NCBI Taxonomy" id="97028"/>
    <lineage>
        <taxon>Eukaryota</taxon>
        <taxon>Viridiplantae</taxon>
        <taxon>Streptophyta</taxon>
        <taxon>Embryophyta</taxon>
        <taxon>Tracheophyta</taxon>
        <taxon>Spermatophyta</taxon>
        <taxon>Magnoliopsida</taxon>
        <taxon>eudicotyledons</taxon>
        <taxon>Gunneridae</taxon>
        <taxon>Pentapetalae</taxon>
        <taxon>rosids</taxon>
        <taxon>fabids</taxon>
        <taxon>Fabales</taxon>
        <taxon>Fabaceae</taxon>
        <taxon>Papilionoideae</taxon>
        <taxon>50 kb inversion clade</taxon>
        <taxon>NPAAA clade</taxon>
        <taxon>Hologalegina</taxon>
        <taxon>IRL clade</taxon>
        <taxon>Trifolieae</taxon>
        <taxon>Trifolium</taxon>
    </lineage>
</organism>
<dbReference type="Proteomes" id="UP000265520">
    <property type="component" value="Unassembled WGS sequence"/>
</dbReference>